<dbReference type="GO" id="GO:0005886">
    <property type="term" value="C:plasma membrane"/>
    <property type="evidence" value="ECO:0007669"/>
    <property type="project" value="TreeGrafter"/>
</dbReference>
<sequence length="256" mass="28629">PGLREDQQTIDKYLKAYELQKERGDKVSIIGTFKVAFRQKNFVMYISLFLGYNILRACMLGSLQYGLRYVLKVPAIYSTIVMAGYLVSSLVSTPIWAKLAKKTDDNRKIMIAGAILSCVFTLPMTFLTDITSWVIILILWGIGIAGIFAVSRPVFADIIDESITITGKRNEGLFNGVNSFVIRFSIVAQAIIFAVVHTLTGFVEGADIQSAEAIWGIQLTLGIIPMFFLLFGTLVFWKFYDLTPTKVLEIKAKLKE</sequence>
<dbReference type="GO" id="GO:0008643">
    <property type="term" value="P:carbohydrate transport"/>
    <property type="evidence" value="ECO:0007669"/>
    <property type="project" value="InterPro"/>
</dbReference>
<keyword evidence="1" id="KW-0812">Transmembrane</keyword>
<evidence type="ECO:0008006" key="3">
    <source>
        <dbReference type="Google" id="ProtNLM"/>
    </source>
</evidence>
<dbReference type="Gene3D" id="1.20.1250.20">
    <property type="entry name" value="MFS general substrate transporter like domains"/>
    <property type="match status" value="1"/>
</dbReference>
<organism evidence="2">
    <name type="scientific">marine sediment metagenome</name>
    <dbReference type="NCBI Taxonomy" id="412755"/>
    <lineage>
        <taxon>unclassified sequences</taxon>
        <taxon>metagenomes</taxon>
        <taxon>ecological metagenomes</taxon>
    </lineage>
</organism>
<gene>
    <name evidence="2" type="ORF">S01H4_26770</name>
</gene>
<dbReference type="InterPro" id="IPR036259">
    <property type="entry name" value="MFS_trans_sf"/>
</dbReference>
<feature type="non-terminal residue" evidence="2">
    <location>
        <position position="256"/>
    </location>
</feature>
<dbReference type="GO" id="GO:0015293">
    <property type="term" value="F:symporter activity"/>
    <property type="evidence" value="ECO:0007669"/>
    <property type="project" value="InterPro"/>
</dbReference>
<dbReference type="Pfam" id="PF13347">
    <property type="entry name" value="MFS_2"/>
    <property type="match status" value="1"/>
</dbReference>
<dbReference type="InterPro" id="IPR039672">
    <property type="entry name" value="MFS_2"/>
</dbReference>
<reference evidence="2" key="1">
    <citation type="journal article" date="2014" name="Front. Microbiol.">
        <title>High frequency of phylogenetically diverse reductive dehalogenase-homologous genes in deep subseafloor sedimentary metagenomes.</title>
        <authorList>
            <person name="Kawai M."/>
            <person name="Futagami T."/>
            <person name="Toyoda A."/>
            <person name="Takaki Y."/>
            <person name="Nishi S."/>
            <person name="Hori S."/>
            <person name="Arai W."/>
            <person name="Tsubouchi T."/>
            <person name="Morono Y."/>
            <person name="Uchiyama I."/>
            <person name="Ito T."/>
            <person name="Fujiyama A."/>
            <person name="Inagaki F."/>
            <person name="Takami H."/>
        </authorList>
    </citation>
    <scope>NUCLEOTIDE SEQUENCE</scope>
    <source>
        <strain evidence="2">Expedition CK06-06</strain>
    </source>
</reference>
<protein>
    <recommendedName>
        <fullName evidence="3">Major facilitator superfamily (MFS) profile domain-containing protein</fullName>
    </recommendedName>
</protein>
<feature type="transmembrane region" description="Helical" evidence="1">
    <location>
        <begin position="75"/>
        <end position="97"/>
    </location>
</feature>
<dbReference type="PANTHER" id="PTHR11328:SF24">
    <property type="entry name" value="MAJOR FACILITATOR SUPERFAMILY (MFS) PROFILE DOMAIN-CONTAINING PROTEIN"/>
    <property type="match status" value="1"/>
</dbReference>
<evidence type="ECO:0000313" key="2">
    <source>
        <dbReference type="EMBL" id="GAG87490.1"/>
    </source>
</evidence>
<keyword evidence="1" id="KW-0472">Membrane</keyword>
<proteinExistence type="predicted"/>
<feature type="transmembrane region" description="Helical" evidence="1">
    <location>
        <begin position="42"/>
        <end position="63"/>
    </location>
</feature>
<name>X1AXL9_9ZZZZ</name>
<dbReference type="EMBL" id="BART01012961">
    <property type="protein sequence ID" value="GAG87490.1"/>
    <property type="molecule type" value="Genomic_DNA"/>
</dbReference>
<evidence type="ECO:0000256" key="1">
    <source>
        <dbReference type="SAM" id="Phobius"/>
    </source>
</evidence>
<feature type="transmembrane region" description="Helical" evidence="1">
    <location>
        <begin position="215"/>
        <end position="237"/>
    </location>
</feature>
<feature type="transmembrane region" description="Helical" evidence="1">
    <location>
        <begin position="133"/>
        <end position="159"/>
    </location>
</feature>
<dbReference type="AlphaFoldDB" id="X1AXL9"/>
<accession>X1AXL9</accession>
<feature type="non-terminal residue" evidence="2">
    <location>
        <position position="1"/>
    </location>
</feature>
<dbReference type="SUPFAM" id="SSF103473">
    <property type="entry name" value="MFS general substrate transporter"/>
    <property type="match status" value="1"/>
</dbReference>
<feature type="transmembrane region" description="Helical" evidence="1">
    <location>
        <begin position="180"/>
        <end position="203"/>
    </location>
</feature>
<keyword evidence="1" id="KW-1133">Transmembrane helix</keyword>
<comment type="caution">
    <text evidence="2">The sequence shown here is derived from an EMBL/GenBank/DDBJ whole genome shotgun (WGS) entry which is preliminary data.</text>
</comment>
<feature type="transmembrane region" description="Helical" evidence="1">
    <location>
        <begin position="109"/>
        <end position="127"/>
    </location>
</feature>
<dbReference type="PANTHER" id="PTHR11328">
    <property type="entry name" value="MAJOR FACILITATOR SUPERFAMILY DOMAIN-CONTAINING PROTEIN"/>
    <property type="match status" value="1"/>
</dbReference>